<evidence type="ECO:0000313" key="1">
    <source>
        <dbReference type="EMBL" id="GAH03432.1"/>
    </source>
</evidence>
<sequence length="116" mass="12790">MLNIKNKKIEKERNVNLTPLLEGSVIEATVLDGGHSLNELKAVIIIFFSLLNEKQKRLYAGLESIKIGRKGDKIISGLLGLNIKTVSRGRHELLSDTSLVDTIRAKGGGRKTIKKN</sequence>
<dbReference type="AlphaFoldDB" id="X1C7S3"/>
<dbReference type="EMBL" id="BART01021718">
    <property type="protein sequence ID" value="GAH03432.1"/>
    <property type="molecule type" value="Genomic_DNA"/>
</dbReference>
<accession>X1C7S3</accession>
<name>X1C7S3_9ZZZZ</name>
<organism evidence="1">
    <name type="scientific">marine sediment metagenome</name>
    <dbReference type="NCBI Taxonomy" id="412755"/>
    <lineage>
        <taxon>unclassified sequences</taxon>
        <taxon>metagenomes</taxon>
        <taxon>ecological metagenomes</taxon>
    </lineage>
</organism>
<protein>
    <submittedName>
        <fullName evidence="1">Uncharacterized protein</fullName>
    </submittedName>
</protein>
<proteinExistence type="predicted"/>
<reference evidence="1" key="1">
    <citation type="journal article" date="2014" name="Front. Microbiol.">
        <title>High frequency of phylogenetically diverse reductive dehalogenase-homologous genes in deep subseafloor sedimentary metagenomes.</title>
        <authorList>
            <person name="Kawai M."/>
            <person name="Futagami T."/>
            <person name="Toyoda A."/>
            <person name="Takaki Y."/>
            <person name="Nishi S."/>
            <person name="Hori S."/>
            <person name="Arai W."/>
            <person name="Tsubouchi T."/>
            <person name="Morono Y."/>
            <person name="Uchiyama I."/>
            <person name="Ito T."/>
            <person name="Fujiyama A."/>
            <person name="Inagaki F."/>
            <person name="Takami H."/>
        </authorList>
    </citation>
    <scope>NUCLEOTIDE SEQUENCE</scope>
    <source>
        <strain evidence="1">Expedition CK06-06</strain>
    </source>
</reference>
<gene>
    <name evidence="1" type="ORF">S01H4_39966</name>
</gene>
<comment type="caution">
    <text evidence="1">The sequence shown here is derived from an EMBL/GenBank/DDBJ whole genome shotgun (WGS) entry which is preliminary data.</text>
</comment>